<dbReference type="InterPro" id="IPR029058">
    <property type="entry name" value="AB_hydrolase_fold"/>
</dbReference>
<gene>
    <name evidence="2" type="primary">E3.1.1.45</name>
    <name evidence="2" type="ORF">MAMT_01484</name>
</gene>
<dbReference type="OrthoDB" id="9787933at2"/>
<evidence type="ECO:0000313" key="3">
    <source>
        <dbReference type="Proteomes" id="UP000334923"/>
    </source>
</evidence>
<dbReference type="InterPro" id="IPR051049">
    <property type="entry name" value="Dienelactone_hydrolase-like"/>
</dbReference>
<dbReference type="RefSeq" id="WP_142660321.1">
    <property type="nucleotide sequence ID" value="NZ_CABFVA020000078.1"/>
</dbReference>
<dbReference type="EMBL" id="CABFVA020000078">
    <property type="protein sequence ID" value="VVM06977.1"/>
    <property type="molecule type" value="Genomic_DNA"/>
</dbReference>
<dbReference type="Proteomes" id="UP000334923">
    <property type="component" value="Unassembled WGS sequence"/>
</dbReference>
<dbReference type="PANTHER" id="PTHR46623:SF6">
    <property type="entry name" value="ALPHA_BETA-HYDROLASES SUPERFAMILY PROTEIN"/>
    <property type="match status" value="1"/>
</dbReference>
<sequence length="236" mass="25701">MKTEVDSSWVDLEAADGSRFSGFLARPSAPGSYPGILVFMEAFGVNRHIRNVTERIAGEGYRALAPDLYHRSAPRWEGSYEDFSQALVHLRQVTVEHLSADVQGGYRWLSASGGGQAVGAVGFCFGGRVAFLSSTVAPLRAACSFYGGGIAPELLDRAKDVSAPLLLFWGGRDQHIPPEQTRATSDALRAAGKSFIEVTFSEAGHGFFCEERGSYNPEAARMSWPLLLEFFGHHLR</sequence>
<proteinExistence type="predicted"/>
<dbReference type="SUPFAM" id="SSF53474">
    <property type="entry name" value="alpha/beta-Hydrolases"/>
    <property type="match status" value="1"/>
</dbReference>
<dbReference type="AlphaFoldDB" id="A0A5E6MLN6"/>
<dbReference type="InterPro" id="IPR002925">
    <property type="entry name" value="Dienelactn_hydro"/>
</dbReference>
<dbReference type="PANTHER" id="PTHR46623">
    <property type="entry name" value="CARBOXYMETHYLENEBUTENOLIDASE-RELATED"/>
    <property type="match status" value="1"/>
</dbReference>
<keyword evidence="3" id="KW-1185">Reference proteome</keyword>
<dbReference type="Pfam" id="PF01738">
    <property type="entry name" value="DLH"/>
    <property type="match status" value="1"/>
</dbReference>
<keyword evidence="2" id="KW-0378">Hydrolase</keyword>
<dbReference type="EC" id="3.1.1.45" evidence="2"/>
<accession>A0A5E6MLN6</accession>
<protein>
    <submittedName>
        <fullName evidence="2">Carboxymethylenebutenolidase</fullName>
        <ecNumber evidence="2">3.1.1.45</ecNumber>
    </submittedName>
</protein>
<evidence type="ECO:0000259" key="1">
    <source>
        <dbReference type="Pfam" id="PF01738"/>
    </source>
</evidence>
<name>A0A5E6MLN6_9BACT</name>
<organism evidence="2 3">
    <name type="scientific">Methylacidimicrobium tartarophylax</name>
    <dbReference type="NCBI Taxonomy" id="1041768"/>
    <lineage>
        <taxon>Bacteria</taxon>
        <taxon>Pseudomonadati</taxon>
        <taxon>Verrucomicrobiota</taxon>
        <taxon>Methylacidimicrobium</taxon>
    </lineage>
</organism>
<dbReference type="GO" id="GO:0008806">
    <property type="term" value="F:carboxymethylenebutenolidase activity"/>
    <property type="evidence" value="ECO:0007669"/>
    <property type="project" value="UniProtKB-EC"/>
</dbReference>
<evidence type="ECO:0000313" key="2">
    <source>
        <dbReference type="EMBL" id="VVM06977.1"/>
    </source>
</evidence>
<reference evidence="2 3" key="1">
    <citation type="submission" date="2019-09" db="EMBL/GenBank/DDBJ databases">
        <authorList>
            <person name="Cremers G."/>
        </authorList>
    </citation>
    <scope>NUCLEOTIDE SEQUENCE [LARGE SCALE GENOMIC DNA]</scope>
    <source>
        <strain evidence="2">4A</strain>
    </source>
</reference>
<dbReference type="Gene3D" id="3.40.50.1820">
    <property type="entry name" value="alpha/beta hydrolase"/>
    <property type="match status" value="1"/>
</dbReference>
<feature type="domain" description="Dienelactone hydrolase" evidence="1">
    <location>
        <begin position="20"/>
        <end position="234"/>
    </location>
</feature>